<reference evidence="2 3" key="1">
    <citation type="journal article" date="2012" name="PLoS Pathog.">
        <title>Diverse lifestyles and strategies of plant pathogenesis encoded in the genomes of eighteen Dothideomycetes fungi.</title>
        <authorList>
            <person name="Ohm R.A."/>
            <person name="Feau N."/>
            <person name="Henrissat B."/>
            <person name="Schoch C.L."/>
            <person name="Horwitz B.A."/>
            <person name="Barry K.W."/>
            <person name="Condon B.J."/>
            <person name="Copeland A.C."/>
            <person name="Dhillon B."/>
            <person name="Glaser F."/>
            <person name="Hesse C.N."/>
            <person name="Kosti I."/>
            <person name="LaButti K."/>
            <person name="Lindquist E.A."/>
            <person name="Lucas S."/>
            <person name="Salamov A.A."/>
            <person name="Bradshaw R.E."/>
            <person name="Ciuffetti L."/>
            <person name="Hamelin R.C."/>
            <person name="Kema G.H.J."/>
            <person name="Lawrence C."/>
            <person name="Scott J.A."/>
            <person name="Spatafora J.W."/>
            <person name="Turgeon B.G."/>
            <person name="de Wit P.J.G.M."/>
            <person name="Zhong S."/>
            <person name="Goodwin S.B."/>
            <person name="Grigoriev I.V."/>
        </authorList>
    </citation>
    <scope>NUCLEOTIDE SEQUENCE [LARGE SCALE GENOMIC DNA]</scope>
    <source>
        <strain evidence="2 3">CIRAD86</strain>
    </source>
</reference>
<dbReference type="AlphaFoldDB" id="M2ZM09"/>
<dbReference type="HOGENOM" id="CLU_1876327_0_0_1"/>
<sequence>MPSPLDHATSRRKVPPLLTPSSTAPPAATSAHAAAIETLSPIAAGLPTARVRVRTHVQRRILLTLAPAARPVHRLRSPHQLFIEIQGPAYYLPSSNLPSIFQPTRPSFLYHTTKAFVKGLQPEVLNVLSLSQKQLS</sequence>
<keyword evidence="3" id="KW-1185">Reference proteome</keyword>
<dbReference type="RefSeq" id="XP_007929154.1">
    <property type="nucleotide sequence ID" value="XM_007930963.1"/>
</dbReference>
<evidence type="ECO:0000313" key="2">
    <source>
        <dbReference type="EMBL" id="EME80104.1"/>
    </source>
</evidence>
<dbReference type="GeneID" id="19333685"/>
<dbReference type="EMBL" id="KB446561">
    <property type="protein sequence ID" value="EME80104.1"/>
    <property type="molecule type" value="Genomic_DNA"/>
</dbReference>
<gene>
    <name evidence="2" type="ORF">MYCFIDRAFT_177082</name>
</gene>
<dbReference type="STRING" id="383855.M2ZM09"/>
<dbReference type="KEGG" id="pfj:MYCFIDRAFT_177082"/>
<protein>
    <submittedName>
        <fullName evidence="2">Uncharacterized protein</fullName>
    </submittedName>
</protein>
<evidence type="ECO:0000313" key="3">
    <source>
        <dbReference type="Proteomes" id="UP000016932"/>
    </source>
</evidence>
<proteinExistence type="predicted"/>
<organism evidence="2 3">
    <name type="scientific">Pseudocercospora fijiensis (strain CIRAD86)</name>
    <name type="common">Black leaf streak disease fungus</name>
    <name type="synonym">Mycosphaerella fijiensis</name>
    <dbReference type="NCBI Taxonomy" id="383855"/>
    <lineage>
        <taxon>Eukaryota</taxon>
        <taxon>Fungi</taxon>
        <taxon>Dikarya</taxon>
        <taxon>Ascomycota</taxon>
        <taxon>Pezizomycotina</taxon>
        <taxon>Dothideomycetes</taxon>
        <taxon>Dothideomycetidae</taxon>
        <taxon>Mycosphaerellales</taxon>
        <taxon>Mycosphaerellaceae</taxon>
        <taxon>Pseudocercospora</taxon>
    </lineage>
</organism>
<feature type="region of interest" description="Disordered" evidence="1">
    <location>
        <begin position="1"/>
        <end position="26"/>
    </location>
</feature>
<evidence type="ECO:0000256" key="1">
    <source>
        <dbReference type="SAM" id="MobiDB-lite"/>
    </source>
</evidence>
<dbReference type="VEuPathDB" id="FungiDB:MYCFIDRAFT_177082"/>
<dbReference type="Proteomes" id="UP000016932">
    <property type="component" value="Unassembled WGS sequence"/>
</dbReference>
<accession>M2ZM09</accession>
<name>M2ZM09_PSEFD</name>